<reference evidence="3 5" key="1">
    <citation type="submission" date="2013-02" db="EMBL/GenBank/DDBJ databases">
        <title>The Genome Sequence of Acinetobacter sp. NIPH 3623.</title>
        <authorList>
            <consortium name="The Broad Institute Genome Sequencing Platform"/>
            <consortium name="The Broad Institute Genome Sequencing Center for Infectious Disease"/>
            <person name="Cerqueira G."/>
            <person name="Feldgarden M."/>
            <person name="Courvalin P."/>
            <person name="Perichon B."/>
            <person name="Grillot-Courvalin C."/>
            <person name="Clermont D."/>
            <person name="Rocha E."/>
            <person name="Yoon E.-J."/>
            <person name="Nemec A."/>
            <person name="Walker B."/>
            <person name="Young S.K."/>
            <person name="Zeng Q."/>
            <person name="Gargeya S."/>
            <person name="Fitzgerald M."/>
            <person name="Haas B."/>
            <person name="Abouelleil A."/>
            <person name="Alvarado L."/>
            <person name="Arachchi H.M."/>
            <person name="Berlin A.M."/>
            <person name="Chapman S.B."/>
            <person name="Dewar J."/>
            <person name="Goldberg J."/>
            <person name="Griggs A."/>
            <person name="Gujja S."/>
            <person name="Hansen M."/>
            <person name="Howarth C."/>
            <person name="Imamovic A."/>
            <person name="Larimer J."/>
            <person name="McCowan C."/>
            <person name="Murphy C."/>
            <person name="Neiman D."/>
            <person name="Pearson M."/>
            <person name="Priest M."/>
            <person name="Roberts A."/>
            <person name="Saif S."/>
            <person name="Shea T."/>
            <person name="Sisk P."/>
            <person name="Sykes S."/>
            <person name="Wortman J."/>
            <person name="Nusbaum C."/>
            <person name="Birren B."/>
        </authorList>
    </citation>
    <scope>NUCLEOTIDE SEQUENCE [LARGE SCALE GENOMIC DNA]</scope>
    <source>
        <strain evidence="3 5">NIPH 3623</strain>
    </source>
</reference>
<dbReference type="PANTHER" id="PTHR34501">
    <property type="entry name" value="PROTEIN YDDL-RELATED"/>
    <property type="match status" value="1"/>
</dbReference>
<dbReference type="Proteomes" id="UP000652691">
    <property type="component" value="Unassembled WGS sequence"/>
</dbReference>
<evidence type="ECO:0000313" key="4">
    <source>
        <dbReference type="EMBL" id="GGH36609.1"/>
    </source>
</evidence>
<accession>N9RN00</accession>
<dbReference type="Gene3D" id="2.40.160.10">
    <property type="entry name" value="Porin"/>
    <property type="match status" value="1"/>
</dbReference>
<organism evidence="3 5">
    <name type="scientific">Acinetobacter courvalinii</name>
    <dbReference type="NCBI Taxonomy" id="280147"/>
    <lineage>
        <taxon>Bacteria</taxon>
        <taxon>Pseudomonadati</taxon>
        <taxon>Pseudomonadota</taxon>
        <taxon>Gammaproteobacteria</taxon>
        <taxon>Moraxellales</taxon>
        <taxon>Moraxellaceae</taxon>
        <taxon>Acinetobacter</taxon>
    </lineage>
</organism>
<feature type="signal peptide" evidence="2">
    <location>
        <begin position="1"/>
        <end position="25"/>
    </location>
</feature>
<reference evidence="4 6" key="2">
    <citation type="journal article" date="2014" name="Int. J. Syst. Evol. Microbiol.">
        <title>Complete genome sequence of Corynebacterium casei LMG S-19264T (=DSM 44701T), isolated from a smear-ripened cheese.</title>
        <authorList>
            <consortium name="US DOE Joint Genome Institute (JGI-PGF)"/>
            <person name="Walter F."/>
            <person name="Albersmeier A."/>
            <person name="Kalinowski J."/>
            <person name="Ruckert C."/>
        </authorList>
    </citation>
    <scope>NUCLEOTIDE SEQUENCE [LARGE SCALE GENOMIC DNA]</scope>
    <source>
        <strain evidence="4 6">CCM 8635</strain>
    </source>
</reference>
<comment type="caution">
    <text evidence="3">The sequence shown here is derived from an EMBL/GenBank/DDBJ whole genome shotgun (WGS) entry which is preliminary data.</text>
</comment>
<dbReference type="SUPFAM" id="SSF56935">
    <property type="entry name" value="Porins"/>
    <property type="match status" value="1"/>
</dbReference>
<dbReference type="PANTHER" id="PTHR34501:SF2">
    <property type="entry name" value="OUTER MEMBRANE PORIN F-RELATED"/>
    <property type="match status" value="1"/>
</dbReference>
<dbReference type="InterPro" id="IPR023614">
    <property type="entry name" value="Porin_dom_sf"/>
</dbReference>
<dbReference type="EMBL" id="BMDA01000002">
    <property type="protein sequence ID" value="GGH36609.1"/>
    <property type="molecule type" value="Genomic_DNA"/>
</dbReference>
<dbReference type="GeneID" id="80104632"/>
<gene>
    <name evidence="3" type="ORF">F888_00674</name>
    <name evidence="4" type="ORF">GCM10007354_20620</name>
</gene>
<reference evidence="4" key="3">
    <citation type="submission" date="2024-03" db="EMBL/GenBank/DDBJ databases">
        <authorList>
            <person name="Sun Q."/>
            <person name="Sedlacek I."/>
        </authorList>
    </citation>
    <scope>NUCLEOTIDE SEQUENCE</scope>
    <source>
        <strain evidence="4">CCM 8635</strain>
    </source>
</reference>
<dbReference type="InterPro" id="IPR050298">
    <property type="entry name" value="Gram-neg_bact_OMP"/>
</dbReference>
<dbReference type="STRING" id="1217698.F888_00674"/>
<dbReference type="PATRIC" id="fig|1217698.3.peg.654"/>
<feature type="chain" id="PRO_5044737454" evidence="2">
    <location>
        <begin position="26"/>
        <end position="384"/>
    </location>
</feature>
<dbReference type="EMBL" id="APSA01000003">
    <property type="protein sequence ID" value="ENX40035.1"/>
    <property type="molecule type" value="Genomic_DNA"/>
</dbReference>
<keyword evidence="5" id="KW-1185">Reference proteome</keyword>
<keyword evidence="1 2" id="KW-0732">Signal</keyword>
<dbReference type="Proteomes" id="UP000013200">
    <property type="component" value="Unassembled WGS sequence"/>
</dbReference>
<evidence type="ECO:0000313" key="5">
    <source>
        <dbReference type="Proteomes" id="UP000013200"/>
    </source>
</evidence>
<sequence>MVKFKLQYQWLFIALNLLISPLSQAEIELLKQEHILSDHDQLRLTSKGSMRLQALNFDHYDASNTGQKYRRNGYSSTSRIYVNADYKINDQFNLIAGYQNFINPAKILDWQGHYQKNDQSLSTEQAYLGITNPHYGTLKYGKIYSVYYDVVGSKTDLWDYSTLAQPQTWSPFAYHDGTQAAAKTLRYENKINNIDVYASYLFKDHTTLGPVRYQRQSGQEIAVDIHLNKNLSWAISGKYNQAQLQSDLETDRFSQTLLASALFYFDGTWMLSAGGGWYKNLLPNFEFSAHSDSLEKFLNTEAYGLEYYAGHNFDIGHDGIKYIQPYVMGNYLKYSSGYNFSRQDHGVGVALRFSHGLGLDYERLFTRDTSHTPDMHLFRLRYEW</sequence>
<dbReference type="HOGENOM" id="CLU_061111_0_0_6"/>
<evidence type="ECO:0000256" key="2">
    <source>
        <dbReference type="SAM" id="SignalP"/>
    </source>
</evidence>
<dbReference type="RefSeq" id="WP_005282464.1">
    <property type="nucleotide sequence ID" value="NZ_BMDA01000002.1"/>
</dbReference>
<evidence type="ECO:0000256" key="1">
    <source>
        <dbReference type="ARBA" id="ARBA00022729"/>
    </source>
</evidence>
<evidence type="ECO:0000313" key="3">
    <source>
        <dbReference type="EMBL" id="ENX40035.1"/>
    </source>
</evidence>
<dbReference type="AlphaFoldDB" id="N9RN00"/>
<proteinExistence type="predicted"/>
<protein>
    <submittedName>
        <fullName evidence="4">Membrane protein</fullName>
    </submittedName>
</protein>
<name>N9RN00_9GAMM</name>
<evidence type="ECO:0000313" key="6">
    <source>
        <dbReference type="Proteomes" id="UP000652691"/>
    </source>
</evidence>